<dbReference type="AlphaFoldDB" id="A0A5Q2UAV4"/>
<protein>
    <submittedName>
        <fullName evidence="1">Uncharacterized protein</fullName>
    </submittedName>
</protein>
<dbReference type="EMBL" id="CP039631">
    <property type="protein sequence ID" value="QGH44139.1"/>
    <property type="molecule type" value="Genomic_DNA"/>
</dbReference>
<name>A0A5Q2UAV4_PSEVE</name>
<accession>A0A5Q2UAV4</accession>
<dbReference type="Proteomes" id="UP000298274">
    <property type="component" value="Chromosome"/>
</dbReference>
<reference evidence="2" key="1">
    <citation type="submission" date="2019-04" db="EMBL/GenBank/DDBJ databases">
        <title>Complete genome sequence of Pseudomonas veronii strain PVy, a versatile degrader capable of using multiple contaminants as sole carbon sources.</title>
        <authorList>
            <person name="Lopez-Echartea E."/>
            <person name="Ridl J."/>
            <person name="Pajer P."/>
            <person name="Strejcek M."/>
            <person name="Suman J."/>
            <person name="Uhlik O."/>
        </authorList>
    </citation>
    <scope>NUCLEOTIDE SEQUENCE [LARGE SCALE GENOMIC DNA]</scope>
    <source>
        <strain evidence="2">Pvy</strain>
    </source>
</reference>
<dbReference type="RefSeq" id="WP_155678135.1">
    <property type="nucleotide sequence ID" value="NZ_CP039631.3"/>
</dbReference>
<evidence type="ECO:0000313" key="2">
    <source>
        <dbReference type="Proteomes" id="UP000298274"/>
    </source>
</evidence>
<gene>
    <name evidence="1" type="ORF">E4167_35125</name>
</gene>
<sequence length="47" mass="5366">MKELVCFTIGLVVGAVVMKKSQAIDELKRELDREKFRNRPSNGTEQT</sequence>
<proteinExistence type="predicted"/>
<evidence type="ECO:0000313" key="1">
    <source>
        <dbReference type="EMBL" id="QGH44139.1"/>
    </source>
</evidence>
<organism evidence="1 2">
    <name type="scientific">Pseudomonas veronii</name>
    <dbReference type="NCBI Taxonomy" id="76761"/>
    <lineage>
        <taxon>Bacteria</taxon>
        <taxon>Pseudomonadati</taxon>
        <taxon>Pseudomonadota</taxon>
        <taxon>Gammaproteobacteria</taxon>
        <taxon>Pseudomonadales</taxon>
        <taxon>Pseudomonadaceae</taxon>
        <taxon>Pseudomonas</taxon>
    </lineage>
</organism>